<gene>
    <name evidence="3" type="ORF">ACFPCY_29125</name>
</gene>
<evidence type="ECO:0000256" key="2">
    <source>
        <dbReference type="SAM" id="Phobius"/>
    </source>
</evidence>
<keyword evidence="2" id="KW-0472">Membrane</keyword>
<comment type="caution">
    <text evidence="3">The sequence shown here is derived from an EMBL/GenBank/DDBJ whole genome shotgun (WGS) entry which is preliminary data.</text>
</comment>
<evidence type="ECO:0000313" key="3">
    <source>
        <dbReference type="EMBL" id="MFC4911401.1"/>
    </source>
</evidence>
<keyword evidence="2" id="KW-0812">Transmembrane</keyword>
<dbReference type="EMBL" id="JBHSIT010000009">
    <property type="protein sequence ID" value="MFC4911401.1"/>
    <property type="molecule type" value="Genomic_DNA"/>
</dbReference>
<accession>A0ABV9U4U4</accession>
<reference evidence="4" key="1">
    <citation type="journal article" date="2019" name="Int. J. Syst. Evol. Microbiol.">
        <title>The Global Catalogue of Microorganisms (GCM) 10K type strain sequencing project: providing services to taxonomists for standard genome sequencing and annotation.</title>
        <authorList>
            <consortium name="The Broad Institute Genomics Platform"/>
            <consortium name="The Broad Institute Genome Sequencing Center for Infectious Disease"/>
            <person name="Wu L."/>
            <person name="Ma J."/>
        </authorList>
    </citation>
    <scope>NUCLEOTIDE SEQUENCE [LARGE SCALE GENOMIC DNA]</scope>
    <source>
        <strain evidence="4">KLKA75</strain>
    </source>
</reference>
<name>A0ABV9U4U4_9ACTN</name>
<feature type="compositionally biased region" description="Low complexity" evidence="1">
    <location>
        <begin position="45"/>
        <end position="62"/>
    </location>
</feature>
<dbReference type="RefSeq" id="WP_378260269.1">
    <property type="nucleotide sequence ID" value="NZ_JBHSIT010000009.1"/>
</dbReference>
<sequence>MNFNGLYLVYVPVAVAFVAFVIYGGLVMPAKEMRDSLRHDRPRGPDAGTGAGPDAAAGTGADAAAEVIEFQTARTDRKAAA</sequence>
<proteinExistence type="predicted"/>
<keyword evidence="4" id="KW-1185">Reference proteome</keyword>
<evidence type="ECO:0000313" key="4">
    <source>
        <dbReference type="Proteomes" id="UP001595872"/>
    </source>
</evidence>
<organism evidence="3 4">
    <name type="scientific">Actinomadura gamaensis</name>
    <dbReference type="NCBI Taxonomy" id="1763541"/>
    <lineage>
        <taxon>Bacteria</taxon>
        <taxon>Bacillati</taxon>
        <taxon>Actinomycetota</taxon>
        <taxon>Actinomycetes</taxon>
        <taxon>Streptosporangiales</taxon>
        <taxon>Thermomonosporaceae</taxon>
        <taxon>Actinomadura</taxon>
    </lineage>
</organism>
<protein>
    <submittedName>
        <fullName evidence="3">Uncharacterized protein</fullName>
    </submittedName>
</protein>
<feature type="transmembrane region" description="Helical" evidence="2">
    <location>
        <begin position="6"/>
        <end position="28"/>
    </location>
</feature>
<keyword evidence="2" id="KW-1133">Transmembrane helix</keyword>
<dbReference type="Proteomes" id="UP001595872">
    <property type="component" value="Unassembled WGS sequence"/>
</dbReference>
<feature type="region of interest" description="Disordered" evidence="1">
    <location>
        <begin position="36"/>
        <end position="62"/>
    </location>
</feature>
<evidence type="ECO:0000256" key="1">
    <source>
        <dbReference type="SAM" id="MobiDB-lite"/>
    </source>
</evidence>